<keyword evidence="3 4" id="KW-0732">Signal</keyword>
<dbReference type="HOGENOM" id="CLU_042378_2_0_6"/>
<dbReference type="PATRIC" id="fig|1042209.11.peg.725"/>
<dbReference type="PANTHER" id="PTHR34596:SF2">
    <property type="entry name" value="CHITOPORIN"/>
    <property type="match status" value="1"/>
</dbReference>
<dbReference type="OrthoDB" id="6762194at2"/>
<dbReference type="RefSeq" id="WP_019689150.1">
    <property type="nucleotide sequence ID" value="NZ_AFOY02000004.1"/>
</dbReference>
<feature type="signal peptide" evidence="4">
    <location>
        <begin position="1"/>
        <end position="26"/>
    </location>
</feature>
<dbReference type="PANTHER" id="PTHR34596">
    <property type="entry name" value="CHITOPORIN"/>
    <property type="match status" value="1"/>
</dbReference>
<organism evidence="5 6">
    <name type="scientific">Pseudomonas fluorescens HK44</name>
    <dbReference type="NCBI Taxonomy" id="1042209"/>
    <lineage>
        <taxon>Bacteria</taxon>
        <taxon>Pseudomonadati</taxon>
        <taxon>Pseudomonadota</taxon>
        <taxon>Gammaproteobacteria</taxon>
        <taxon>Pseudomonadales</taxon>
        <taxon>Pseudomonadaceae</taxon>
        <taxon>Pseudomonas</taxon>
    </lineage>
</organism>
<evidence type="ECO:0000313" key="5">
    <source>
        <dbReference type="EMBL" id="EXF95845.1"/>
    </source>
</evidence>
<comment type="caution">
    <text evidence="5">The sequence shown here is derived from an EMBL/GenBank/DDBJ whole genome shotgun (WGS) entry which is preliminary data.</text>
</comment>
<gene>
    <name evidence="5" type="ORF">HK44_020990</name>
</gene>
<accession>A0A010SSX2</accession>
<protein>
    <submittedName>
        <fullName evidence="5">Porin</fullName>
    </submittedName>
</protein>
<name>A0A010SSX2_PSEFL</name>
<dbReference type="eggNOG" id="ENOG50341YC">
    <property type="taxonomic scope" value="Bacteria"/>
</dbReference>
<comment type="similarity">
    <text evidence="1">Belongs to the outer membrane porin (Opr) (TC 1.B.25) family.</text>
</comment>
<evidence type="ECO:0000256" key="3">
    <source>
        <dbReference type="ARBA" id="ARBA00022729"/>
    </source>
</evidence>
<evidence type="ECO:0000313" key="6">
    <source>
        <dbReference type="Proteomes" id="UP000022611"/>
    </source>
</evidence>
<dbReference type="GO" id="GO:0016020">
    <property type="term" value="C:membrane"/>
    <property type="evidence" value="ECO:0007669"/>
    <property type="project" value="InterPro"/>
</dbReference>
<dbReference type="EMBL" id="AFOY02000004">
    <property type="protein sequence ID" value="EXF95845.1"/>
    <property type="molecule type" value="Genomic_DNA"/>
</dbReference>
<dbReference type="Pfam" id="PF03573">
    <property type="entry name" value="OprD"/>
    <property type="match status" value="1"/>
</dbReference>
<dbReference type="Gene3D" id="2.40.160.10">
    <property type="entry name" value="Porin"/>
    <property type="match status" value="1"/>
</dbReference>
<sequence length="446" mass="49506">MYRKGNLALFTAGSLAAAVSTSQVHAQEQGFLEDSSLTLNTRHWYSHEVGHKATYFKLQTPDGVRKLRDRTAWLQGVRLDFVSGFTEGPVRFGLDLSTFSAVALERSRTAAAGGSNRMLVDKDGDVVDDWSKLGIAALKFKFADTLLKVGRQQVRTPMMSYTDTRTLPSTFNGVSLESHDVEGLTIKSGYFDKGSPRTGARSQDLTPTYGSPLVTSDFNAYAGADYVSNAGWRSSAYVSRFDNIWDREYLGLGMKNHWGPVNVDVQLDAYNTQSSGREIGGNIDQQAYGLSITPQWRNHSLKIGLQQIKGDEYFDYPFESNAINLPNTMMSFFNGPNERSIGVFYNNDWVAYGLPGLKTTLWYIKGMGIDGSHYDGGPNGIYNSVLKQRGESHYEVGANASYTVQSGTFKNISLITSYSTHRASEYQLEGNLDEFRLIVNVPIKVF</sequence>
<evidence type="ECO:0000256" key="4">
    <source>
        <dbReference type="SAM" id="SignalP"/>
    </source>
</evidence>
<dbReference type="InterPro" id="IPR023614">
    <property type="entry name" value="Porin_dom_sf"/>
</dbReference>
<proteinExistence type="inferred from homology"/>
<evidence type="ECO:0000256" key="1">
    <source>
        <dbReference type="ARBA" id="ARBA00009075"/>
    </source>
</evidence>
<dbReference type="Proteomes" id="UP000022611">
    <property type="component" value="Unassembled WGS sequence"/>
</dbReference>
<dbReference type="InterPro" id="IPR005318">
    <property type="entry name" value="OM_porin_bac"/>
</dbReference>
<reference evidence="5 6" key="1">
    <citation type="journal article" date="2011" name="J. Bacteriol.">
        <title>Draft genome sequence of the polycyclic aromatic hydrocarbon-degrading, genetically engineered bioluminescent bioreporter Pseudomonas fluorescens HK44.</title>
        <authorList>
            <person name="Chauhan A."/>
            <person name="Layton A.C."/>
            <person name="Williams D.E."/>
            <person name="Smartt A.E."/>
            <person name="Ripp S."/>
            <person name="Karpinets T.V."/>
            <person name="Brown S.D."/>
            <person name="Sayler G.S."/>
        </authorList>
    </citation>
    <scope>NUCLEOTIDE SEQUENCE [LARGE SCALE GENOMIC DNA]</scope>
    <source>
        <strain evidence="5 6">HK44</strain>
    </source>
</reference>
<keyword evidence="2" id="KW-0813">Transport</keyword>
<dbReference type="AlphaFoldDB" id="A0A010SSX2"/>
<evidence type="ECO:0000256" key="2">
    <source>
        <dbReference type="ARBA" id="ARBA00022448"/>
    </source>
</evidence>
<feature type="chain" id="PRO_5001456847" evidence="4">
    <location>
        <begin position="27"/>
        <end position="446"/>
    </location>
</feature>
<dbReference type="GO" id="GO:0015288">
    <property type="term" value="F:porin activity"/>
    <property type="evidence" value="ECO:0007669"/>
    <property type="project" value="TreeGrafter"/>
</dbReference>